<gene>
    <name evidence="8" type="ORF">AK33_02850</name>
</gene>
<evidence type="ECO:0000256" key="2">
    <source>
        <dbReference type="ARBA" id="ARBA00023015"/>
    </source>
</evidence>
<reference evidence="8 9" key="1">
    <citation type="journal article" date="2014" name="Genome Announc.">
        <title>Genome Sequence of a Presumptive Mannheimia haemolytica Strain with an A1/A6-Cross-Reactive Serotype from a White-Tailed Deer (Odocoileus virginianus).</title>
        <authorList>
            <person name="Lawrence P.K."/>
            <person name="Bey R.F."/>
            <person name="Wiener B."/>
            <person name="Kittichotirat W."/>
            <person name="Bumgarner R.E."/>
        </authorList>
    </citation>
    <scope>NUCLEOTIDE SEQUENCE [LARGE SCALE GENOMIC DNA]</scope>
    <source>
        <strain evidence="8 9">PKL10</strain>
    </source>
</reference>
<dbReference type="InterPro" id="IPR007627">
    <property type="entry name" value="RNA_pol_sigma70_r2"/>
</dbReference>
<dbReference type="NCBIfam" id="NF009182">
    <property type="entry name" value="PRK12530.1"/>
    <property type="match status" value="1"/>
</dbReference>
<sequence length="188" mass="22184">MKSLSSTQIEEIRKQMIKFATLQLADRDLAEDAVQDALTNAYKHSASFRREAALKTWIFAILKNKILDLLKTRKRHIPVSSLCEEEESPNAFFDHHDHWLEHQEVTEWSGIAQSTYQKEFWAIFDICLNKLPAQQARVFMMREHLEMSSAEICHECEISLSNLNVLLYRARLRLQECLSRNWFREESK</sequence>
<dbReference type="InterPro" id="IPR014289">
    <property type="entry name" value="RNA_pol_sigma-24-rel"/>
</dbReference>
<dbReference type="RefSeq" id="WP_042801778.1">
    <property type="nucleotide sequence ID" value="NZ_AVSP01000006.1"/>
</dbReference>
<dbReference type="Proteomes" id="UP000054123">
    <property type="component" value="Unassembled WGS sequence"/>
</dbReference>
<keyword evidence="4" id="KW-0238">DNA-binding</keyword>
<evidence type="ECO:0000256" key="1">
    <source>
        <dbReference type="ARBA" id="ARBA00010641"/>
    </source>
</evidence>
<keyword evidence="9" id="KW-1185">Reference proteome</keyword>
<dbReference type="PATRIC" id="fig|1450449.3.peg.536"/>
<dbReference type="STRING" id="1122190.GCA_000621105_01208"/>
<dbReference type="AlphaFoldDB" id="A0A011NE52"/>
<evidence type="ECO:0000259" key="6">
    <source>
        <dbReference type="Pfam" id="PF04542"/>
    </source>
</evidence>
<dbReference type="EMBL" id="JANJ01000002">
    <property type="protein sequence ID" value="EXI62710.1"/>
    <property type="molecule type" value="Genomic_DNA"/>
</dbReference>
<dbReference type="GO" id="GO:0006352">
    <property type="term" value="P:DNA-templated transcription initiation"/>
    <property type="evidence" value="ECO:0007669"/>
    <property type="project" value="InterPro"/>
</dbReference>
<dbReference type="InterPro" id="IPR013325">
    <property type="entry name" value="RNA_pol_sigma_r2"/>
</dbReference>
<evidence type="ECO:0000259" key="7">
    <source>
        <dbReference type="Pfam" id="PF08281"/>
    </source>
</evidence>
<keyword evidence="5" id="KW-0804">Transcription</keyword>
<dbReference type="SUPFAM" id="SSF88659">
    <property type="entry name" value="Sigma3 and sigma4 domains of RNA polymerase sigma factors"/>
    <property type="match status" value="1"/>
</dbReference>
<proteinExistence type="inferred from homology"/>
<dbReference type="Pfam" id="PF04542">
    <property type="entry name" value="Sigma70_r2"/>
    <property type="match status" value="1"/>
</dbReference>
<dbReference type="Pfam" id="PF08281">
    <property type="entry name" value="Sigma70_r4_2"/>
    <property type="match status" value="1"/>
</dbReference>
<dbReference type="Gene3D" id="1.10.1740.10">
    <property type="match status" value="1"/>
</dbReference>
<organism evidence="8 9">
    <name type="scientific">Mannheimia granulomatis</name>
    <dbReference type="NCBI Taxonomy" id="85402"/>
    <lineage>
        <taxon>Bacteria</taxon>
        <taxon>Pseudomonadati</taxon>
        <taxon>Pseudomonadota</taxon>
        <taxon>Gammaproteobacteria</taxon>
        <taxon>Pasteurellales</taxon>
        <taxon>Pasteurellaceae</taxon>
        <taxon>Mannheimia</taxon>
    </lineage>
</organism>
<dbReference type="NCBIfam" id="TIGR02943">
    <property type="entry name" value="Sig70_famx1"/>
    <property type="match status" value="1"/>
</dbReference>
<dbReference type="GO" id="GO:0016987">
    <property type="term" value="F:sigma factor activity"/>
    <property type="evidence" value="ECO:0007669"/>
    <property type="project" value="UniProtKB-KW"/>
</dbReference>
<keyword evidence="3" id="KW-0731">Sigma factor</keyword>
<evidence type="ECO:0000313" key="8">
    <source>
        <dbReference type="EMBL" id="EXI62710.1"/>
    </source>
</evidence>
<evidence type="ECO:0000256" key="4">
    <source>
        <dbReference type="ARBA" id="ARBA00023125"/>
    </source>
</evidence>
<dbReference type="InterPro" id="IPR039425">
    <property type="entry name" value="RNA_pol_sigma-70-like"/>
</dbReference>
<dbReference type="NCBIfam" id="TIGR02937">
    <property type="entry name" value="sigma70-ECF"/>
    <property type="match status" value="1"/>
</dbReference>
<dbReference type="PANTHER" id="PTHR43133:SF8">
    <property type="entry name" value="RNA POLYMERASE SIGMA FACTOR HI_1459-RELATED"/>
    <property type="match status" value="1"/>
</dbReference>
<accession>A0A011NE52</accession>
<comment type="caution">
    <text evidence="8">The sequence shown here is derived from an EMBL/GenBank/DDBJ whole genome shotgun (WGS) entry which is preliminary data.</text>
</comment>
<dbReference type="SUPFAM" id="SSF88946">
    <property type="entry name" value="Sigma2 domain of RNA polymerase sigma factors"/>
    <property type="match status" value="1"/>
</dbReference>
<evidence type="ECO:0000256" key="3">
    <source>
        <dbReference type="ARBA" id="ARBA00023082"/>
    </source>
</evidence>
<dbReference type="CDD" id="cd06171">
    <property type="entry name" value="Sigma70_r4"/>
    <property type="match status" value="1"/>
</dbReference>
<comment type="similarity">
    <text evidence="1">Belongs to the sigma-70 factor family. ECF subfamily.</text>
</comment>
<dbReference type="InterPro" id="IPR013249">
    <property type="entry name" value="RNA_pol_sigma70_r4_t2"/>
</dbReference>
<feature type="domain" description="RNA polymerase sigma-70 region 2" evidence="6">
    <location>
        <begin position="10"/>
        <end position="75"/>
    </location>
</feature>
<protein>
    <submittedName>
        <fullName evidence="8">RNA polymerase sigma factor</fullName>
    </submittedName>
</protein>
<dbReference type="InterPro" id="IPR013324">
    <property type="entry name" value="RNA_pol_sigma_r3/r4-like"/>
</dbReference>
<evidence type="ECO:0000313" key="9">
    <source>
        <dbReference type="Proteomes" id="UP000054123"/>
    </source>
</evidence>
<keyword evidence="2" id="KW-0805">Transcription regulation</keyword>
<dbReference type="InterPro" id="IPR014284">
    <property type="entry name" value="RNA_pol_sigma-70_dom"/>
</dbReference>
<feature type="domain" description="RNA polymerase sigma factor 70 region 4 type 2" evidence="7">
    <location>
        <begin position="127"/>
        <end position="174"/>
    </location>
</feature>
<name>A0A011NE52_9PAST</name>
<dbReference type="GO" id="GO:0003677">
    <property type="term" value="F:DNA binding"/>
    <property type="evidence" value="ECO:0007669"/>
    <property type="project" value="UniProtKB-KW"/>
</dbReference>
<dbReference type="OrthoDB" id="9782108at2"/>
<dbReference type="PANTHER" id="PTHR43133">
    <property type="entry name" value="RNA POLYMERASE ECF-TYPE SIGMA FACTO"/>
    <property type="match status" value="1"/>
</dbReference>
<dbReference type="Gene3D" id="1.10.10.10">
    <property type="entry name" value="Winged helix-like DNA-binding domain superfamily/Winged helix DNA-binding domain"/>
    <property type="match status" value="1"/>
</dbReference>
<dbReference type="InterPro" id="IPR036388">
    <property type="entry name" value="WH-like_DNA-bd_sf"/>
</dbReference>
<evidence type="ECO:0000256" key="5">
    <source>
        <dbReference type="ARBA" id="ARBA00023163"/>
    </source>
</evidence>